<comment type="caution">
    <text evidence="3">The sequence shown here is derived from an EMBL/GenBank/DDBJ whole genome shotgun (WGS) entry which is preliminary data.</text>
</comment>
<dbReference type="Gene3D" id="3.90.180.10">
    <property type="entry name" value="Medium-chain alcohol dehydrogenases, catalytic domain"/>
    <property type="match status" value="1"/>
</dbReference>
<dbReference type="Pfam" id="PF00107">
    <property type="entry name" value="ADH_zinc_N"/>
    <property type="match status" value="1"/>
</dbReference>
<evidence type="ECO:0000313" key="4">
    <source>
        <dbReference type="Proteomes" id="UP001185755"/>
    </source>
</evidence>
<dbReference type="InterPro" id="IPR020843">
    <property type="entry name" value="ER"/>
</dbReference>
<organism evidence="3 4">
    <name type="scientific">Rhodococcoides yunnanense</name>
    <dbReference type="NCBI Taxonomy" id="278209"/>
    <lineage>
        <taxon>Bacteria</taxon>
        <taxon>Bacillati</taxon>
        <taxon>Actinomycetota</taxon>
        <taxon>Actinomycetes</taxon>
        <taxon>Mycobacteriales</taxon>
        <taxon>Nocardiaceae</taxon>
        <taxon>Rhodococcoides</taxon>
    </lineage>
</organism>
<dbReference type="InterPro" id="IPR011032">
    <property type="entry name" value="GroES-like_sf"/>
</dbReference>
<evidence type="ECO:0000313" key="3">
    <source>
        <dbReference type="EMBL" id="MDV6259969.1"/>
    </source>
</evidence>
<dbReference type="Pfam" id="PF16884">
    <property type="entry name" value="ADH_N_2"/>
    <property type="match status" value="1"/>
</dbReference>
<evidence type="ECO:0000259" key="2">
    <source>
        <dbReference type="SMART" id="SM00829"/>
    </source>
</evidence>
<name>A0ABU4B708_9NOCA</name>
<dbReference type="InterPro" id="IPR036291">
    <property type="entry name" value="NAD(P)-bd_dom_sf"/>
</dbReference>
<feature type="domain" description="Enoyl reductase (ER)" evidence="2">
    <location>
        <begin position="21"/>
        <end position="334"/>
    </location>
</feature>
<dbReference type="SMART" id="SM00829">
    <property type="entry name" value="PKS_ER"/>
    <property type="match status" value="1"/>
</dbReference>
<dbReference type="PANTHER" id="PTHR43205:SF7">
    <property type="entry name" value="PROSTAGLANDIN REDUCTASE 1"/>
    <property type="match status" value="1"/>
</dbReference>
<evidence type="ECO:0000256" key="1">
    <source>
        <dbReference type="ARBA" id="ARBA00023002"/>
    </source>
</evidence>
<sequence length="338" mass="35486">MNSTETAAVVLRAHRTDVGQRPSELLEVRVADQRPIGDGEVLVENIFQQIVAVNADLMFENPGLPLPAFEVGAPLYGPAIGRVVESRSDTAVGTVVQHNQGWRDLTAIASNAVFPVPDGVFPGPEYMLNQGVTSFHGMVDIAGVGAGDVVLVSGAAGGVGSIAGQIARARGAALVIGIAGGPDKCAYLTEQLGFDAAIDYKNEDLDARLDELAPEGITVFFDTIGGTQFETAVRHAAFGARFALCGALAGQIGGGHGGHPRLDIMTAIVKEIQIRPFTTMHTPEQIQAWIGHYVPSFSQGTITFPHTVLEGPLGRTITALDELLAGDHRGNLIVKLAN</sequence>
<reference evidence="3 4" key="1">
    <citation type="submission" date="2023-10" db="EMBL/GenBank/DDBJ databases">
        <title>Development of a sustainable strategy for remediation of hydrocarbon-contaminated territories based on the waste exchange concept.</title>
        <authorList>
            <person name="Krivoruchko A."/>
        </authorList>
    </citation>
    <scope>NUCLEOTIDE SEQUENCE [LARGE SCALE GENOMIC DNA]</scope>
    <source>
        <strain evidence="3 4">IEGM 1323</strain>
    </source>
</reference>
<dbReference type="InterPro" id="IPR002364">
    <property type="entry name" value="Quin_OxRdtase/zeta-crystal_CS"/>
</dbReference>
<keyword evidence="4" id="KW-1185">Reference proteome</keyword>
<gene>
    <name evidence="3" type="ORF">R3P96_01320</name>
</gene>
<dbReference type="SUPFAM" id="SSF51735">
    <property type="entry name" value="NAD(P)-binding Rossmann-fold domains"/>
    <property type="match status" value="1"/>
</dbReference>
<dbReference type="InterPro" id="IPR013149">
    <property type="entry name" value="ADH-like_C"/>
</dbReference>
<keyword evidence="1" id="KW-0560">Oxidoreductase</keyword>
<dbReference type="InterPro" id="IPR041694">
    <property type="entry name" value="ADH_N_2"/>
</dbReference>
<proteinExistence type="predicted"/>
<dbReference type="PROSITE" id="PS01162">
    <property type="entry name" value="QOR_ZETA_CRYSTAL"/>
    <property type="match status" value="1"/>
</dbReference>
<dbReference type="RefSeq" id="WP_317562852.1">
    <property type="nucleotide sequence ID" value="NZ_JAWLJX010000001.1"/>
</dbReference>
<dbReference type="InterPro" id="IPR045010">
    <property type="entry name" value="MDR_fam"/>
</dbReference>
<dbReference type="SUPFAM" id="SSF50129">
    <property type="entry name" value="GroES-like"/>
    <property type="match status" value="1"/>
</dbReference>
<dbReference type="CDD" id="cd05288">
    <property type="entry name" value="PGDH"/>
    <property type="match status" value="1"/>
</dbReference>
<dbReference type="Gene3D" id="3.40.50.720">
    <property type="entry name" value="NAD(P)-binding Rossmann-like Domain"/>
    <property type="match status" value="1"/>
</dbReference>
<dbReference type="EMBL" id="JAWLJX010000001">
    <property type="protein sequence ID" value="MDV6259969.1"/>
    <property type="molecule type" value="Genomic_DNA"/>
</dbReference>
<protein>
    <submittedName>
        <fullName evidence="3">NADP-dependent oxidoreductase</fullName>
    </submittedName>
</protein>
<dbReference type="PANTHER" id="PTHR43205">
    <property type="entry name" value="PROSTAGLANDIN REDUCTASE"/>
    <property type="match status" value="1"/>
</dbReference>
<accession>A0ABU4B708</accession>
<dbReference type="Proteomes" id="UP001185755">
    <property type="component" value="Unassembled WGS sequence"/>
</dbReference>